<dbReference type="RefSeq" id="WP_147454035.1">
    <property type="nucleotide sequence ID" value="NZ_REFW01000001.1"/>
</dbReference>
<name>A0A3M0GXX4_9ACTN</name>
<evidence type="ECO:0000256" key="1">
    <source>
        <dbReference type="SAM" id="MobiDB-lite"/>
    </source>
</evidence>
<dbReference type="AlphaFoldDB" id="A0A3M0GXX4"/>
<accession>A0A3M0GXX4</accession>
<comment type="caution">
    <text evidence="2">The sequence shown here is derived from an EMBL/GenBank/DDBJ whole genome shotgun (WGS) entry which is preliminary data.</text>
</comment>
<dbReference type="EMBL" id="REFW01000001">
    <property type="protein sequence ID" value="RMB62236.1"/>
    <property type="molecule type" value="Genomic_DNA"/>
</dbReference>
<dbReference type="OrthoDB" id="3298842at2"/>
<keyword evidence="3" id="KW-1185">Reference proteome</keyword>
<evidence type="ECO:0000313" key="3">
    <source>
        <dbReference type="Proteomes" id="UP000275256"/>
    </source>
</evidence>
<organism evidence="2 3">
    <name type="scientific">Tessaracoccus antarcticus</name>
    <dbReference type="NCBI Taxonomy" id="2479848"/>
    <lineage>
        <taxon>Bacteria</taxon>
        <taxon>Bacillati</taxon>
        <taxon>Actinomycetota</taxon>
        <taxon>Actinomycetes</taxon>
        <taxon>Propionibacteriales</taxon>
        <taxon>Propionibacteriaceae</taxon>
        <taxon>Tessaracoccus</taxon>
    </lineage>
</organism>
<proteinExistence type="predicted"/>
<protein>
    <submittedName>
        <fullName evidence="2">Uncharacterized protein</fullName>
    </submittedName>
</protein>
<reference evidence="2 3" key="1">
    <citation type="submission" date="2018-10" db="EMBL/GenBank/DDBJ databases">
        <title>Tessaracoccus antarcticuss sp. nov., isolated from sediment.</title>
        <authorList>
            <person name="Zhou L.Y."/>
            <person name="Du Z.J."/>
        </authorList>
    </citation>
    <scope>NUCLEOTIDE SEQUENCE [LARGE SCALE GENOMIC DNA]</scope>
    <source>
        <strain evidence="2 3">JDX10</strain>
    </source>
</reference>
<gene>
    <name evidence="2" type="ORF">EAX62_06660</name>
</gene>
<feature type="region of interest" description="Disordered" evidence="1">
    <location>
        <begin position="70"/>
        <end position="90"/>
    </location>
</feature>
<evidence type="ECO:0000313" key="2">
    <source>
        <dbReference type="EMBL" id="RMB62236.1"/>
    </source>
</evidence>
<dbReference type="Proteomes" id="UP000275256">
    <property type="component" value="Unassembled WGS sequence"/>
</dbReference>
<sequence length="90" mass="9811">MKGDNLFGIGALNARIARLELQVQAQGQAINAMAEKLGIDPVVVDPMRLDAEEIRLIQGGKAIAAMKHHRERTGSSLIQSKEAVDRVRHS</sequence>